<protein>
    <recommendedName>
        <fullName evidence="3 8">Histidinol dehydrogenase</fullName>
        <shortName evidence="8">HDH</shortName>
        <ecNumber evidence="3 8">1.1.1.23</ecNumber>
    </recommendedName>
</protein>
<evidence type="ECO:0000256" key="2">
    <source>
        <dbReference type="ARBA" id="ARBA00010178"/>
    </source>
</evidence>
<feature type="binding site" evidence="8 13">
    <location>
        <position position="357"/>
    </location>
    <ligand>
        <name>Zn(2+)</name>
        <dbReference type="ChEBI" id="CHEBI:29105"/>
    </ligand>
</feature>
<feature type="binding site" evidence="8 13">
    <location>
        <position position="416"/>
    </location>
    <ligand>
        <name>Zn(2+)</name>
        <dbReference type="ChEBI" id="CHEBI:29105"/>
    </ligand>
</feature>
<dbReference type="HAMAP" id="MF_01024">
    <property type="entry name" value="HisD"/>
    <property type="match status" value="1"/>
</dbReference>
<name>A0A3N5BBN6_9THEO</name>
<keyword evidence="16" id="KW-1185">Reference proteome</keyword>
<dbReference type="Pfam" id="PF00815">
    <property type="entry name" value="Histidinol_dh"/>
    <property type="match status" value="1"/>
</dbReference>
<dbReference type="Gene3D" id="3.40.50.1980">
    <property type="entry name" value="Nitrogenase molybdenum iron protein domain"/>
    <property type="match status" value="2"/>
</dbReference>
<dbReference type="GO" id="GO:0004399">
    <property type="term" value="F:histidinol dehydrogenase activity"/>
    <property type="evidence" value="ECO:0007669"/>
    <property type="project" value="UniProtKB-UniRule"/>
</dbReference>
<feature type="binding site" evidence="8 11">
    <location>
        <position position="126"/>
    </location>
    <ligand>
        <name>NAD(+)</name>
        <dbReference type="ChEBI" id="CHEBI:57540"/>
    </ligand>
</feature>
<dbReference type="CDD" id="cd06572">
    <property type="entry name" value="Histidinol_dh"/>
    <property type="match status" value="1"/>
</dbReference>
<evidence type="ECO:0000313" key="15">
    <source>
        <dbReference type="EMBL" id="RPF47078.1"/>
    </source>
</evidence>
<dbReference type="RefSeq" id="WP_123929835.1">
    <property type="nucleotide sequence ID" value="NZ_RKRE01000002.1"/>
</dbReference>
<feature type="binding site" evidence="8 13">
    <location>
        <position position="259"/>
    </location>
    <ligand>
        <name>Zn(2+)</name>
        <dbReference type="ChEBI" id="CHEBI:29105"/>
    </ligand>
</feature>
<evidence type="ECO:0000256" key="4">
    <source>
        <dbReference type="ARBA" id="ARBA00022723"/>
    </source>
</evidence>
<dbReference type="PROSITE" id="PS00611">
    <property type="entry name" value="HISOL_DEHYDROGENASE"/>
    <property type="match status" value="1"/>
</dbReference>
<keyword evidence="8" id="KW-0028">Amino-acid biosynthesis</keyword>
<dbReference type="FunFam" id="3.40.50.1980:FF:000001">
    <property type="entry name" value="Histidinol dehydrogenase"/>
    <property type="match status" value="1"/>
</dbReference>
<comment type="caution">
    <text evidence="15">The sequence shown here is derived from an EMBL/GenBank/DDBJ whole genome shotgun (WGS) entry which is preliminary data.</text>
</comment>
<feature type="binding site" evidence="8 12">
    <location>
        <position position="416"/>
    </location>
    <ligand>
        <name>substrate</name>
    </ligand>
</feature>
<dbReference type="SUPFAM" id="SSF53720">
    <property type="entry name" value="ALDH-like"/>
    <property type="match status" value="1"/>
</dbReference>
<dbReference type="GO" id="GO:0005829">
    <property type="term" value="C:cytosol"/>
    <property type="evidence" value="ECO:0007669"/>
    <property type="project" value="TreeGrafter"/>
</dbReference>
<dbReference type="InterPro" id="IPR022695">
    <property type="entry name" value="Histidinol_DH_monofunct"/>
</dbReference>
<dbReference type="NCBIfam" id="TIGR00069">
    <property type="entry name" value="hisD"/>
    <property type="match status" value="1"/>
</dbReference>
<comment type="function">
    <text evidence="1 8">Catalyzes the sequential NAD-dependent oxidations of L-histidinol to L-histidinaldehyde and then to L-histidine.</text>
</comment>
<feature type="binding site" evidence="8 11">
    <location>
        <position position="188"/>
    </location>
    <ligand>
        <name>NAD(+)</name>
        <dbReference type="ChEBI" id="CHEBI:57540"/>
    </ligand>
</feature>
<keyword evidence="8 11" id="KW-0520">NAD</keyword>
<proteinExistence type="inferred from homology"/>
<evidence type="ECO:0000256" key="9">
    <source>
        <dbReference type="PIRNR" id="PIRNR000099"/>
    </source>
</evidence>
<dbReference type="Gene3D" id="1.20.5.1300">
    <property type="match status" value="1"/>
</dbReference>
<keyword evidence="5 8" id="KW-0862">Zinc</keyword>
<evidence type="ECO:0000256" key="1">
    <source>
        <dbReference type="ARBA" id="ARBA00003850"/>
    </source>
</evidence>
<dbReference type="PANTHER" id="PTHR21256:SF2">
    <property type="entry name" value="HISTIDINE BIOSYNTHESIS TRIFUNCTIONAL PROTEIN"/>
    <property type="match status" value="1"/>
</dbReference>
<evidence type="ECO:0000313" key="16">
    <source>
        <dbReference type="Proteomes" id="UP000282654"/>
    </source>
</evidence>
<dbReference type="AlphaFoldDB" id="A0A3N5BBN6"/>
<evidence type="ECO:0000256" key="3">
    <source>
        <dbReference type="ARBA" id="ARBA00012965"/>
    </source>
</evidence>
<evidence type="ECO:0000256" key="6">
    <source>
        <dbReference type="ARBA" id="ARBA00023002"/>
    </source>
</evidence>
<evidence type="ECO:0000256" key="11">
    <source>
        <dbReference type="PIRSR" id="PIRSR000099-2"/>
    </source>
</evidence>
<reference evidence="15 16" key="1">
    <citation type="submission" date="2018-11" db="EMBL/GenBank/DDBJ databases">
        <title>Genomic Encyclopedia of Type Strains, Phase IV (KMG-IV): sequencing the most valuable type-strain genomes for metagenomic binning, comparative biology and taxonomic classification.</title>
        <authorList>
            <person name="Goeker M."/>
        </authorList>
    </citation>
    <scope>NUCLEOTIDE SEQUENCE [LARGE SCALE GENOMIC DNA]</scope>
    <source>
        <strain evidence="15 16">DSM 102936</strain>
    </source>
</reference>
<feature type="binding site" evidence="8 12">
    <location>
        <position position="234"/>
    </location>
    <ligand>
        <name>substrate</name>
    </ligand>
</feature>
<feature type="binding site" evidence="8 12">
    <location>
        <position position="256"/>
    </location>
    <ligand>
        <name>substrate</name>
    </ligand>
</feature>
<feature type="binding site" evidence="8 13">
    <location>
        <position position="256"/>
    </location>
    <ligand>
        <name>Zn(2+)</name>
        <dbReference type="ChEBI" id="CHEBI:29105"/>
    </ligand>
</feature>
<dbReference type="PIRSF" id="PIRSF000099">
    <property type="entry name" value="Histidinol_dh"/>
    <property type="match status" value="1"/>
</dbReference>
<dbReference type="PANTHER" id="PTHR21256">
    <property type="entry name" value="HISTIDINOL DEHYDROGENASE HDH"/>
    <property type="match status" value="1"/>
</dbReference>
<comment type="catalytic activity">
    <reaction evidence="7 8">
        <text>L-histidinol + 2 NAD(+) + H2O = L-histidine + 2 NADH + 3 H(+)</text>
        <dbReference type="Rhea" id="RHEA:20641"/>
        <dbReference type="ChEBI" id="CHEBI:15377"/>
        <dbReference type="ChEBI" id="CHEBI:15378"/>
        <dbReference type="ChEBI" id="CHEBI:57540"/>
        <dbReference type="ChEBI" id="CHEBI:57595"/>
        <dbReference type="ChEBI" id="CHEBI:57699"/>
        <dbReference type="ChEBI" id="CHEBI:57945"/>
        <dbReference type="EC" id="1.1.1.23"/>
    </reaction>
</comment>
<dbReference type="GO" id="GO:0008270">
    <property type="term" value="F:zinc ion binding"/>
    <property type="evidence" value="ECO:0007669"/>
    <property type="project" value="UniProtKB-UniRule"/>
</dbReference>
<feature type="binding site" evidence="8 12">
    <location>
        <position position="259"/>
    </location>
    <ligand>
        <name>substrate</name>
    </ligand>
</feature>
<gene>
    <name evidence="8" type="primary">hisD</name>
    <name evidence="15" type="ORF">EDD75_1350</name>
</gene>
<evidence type="ECO:0000256" key="8">
    <source>
        <dbReference type="HAMAP-Rule" id="MF_01024"/>
    </source>
</evidence>
<comment type="cofactor">
    <cofactor evidence="8 13">
        <name>Zn(2+)</name>
        <dbReference type="ChEBI" id="CHEBI:29105"/>
    </cofactor>
    <text evidence="8 13">Binds 1 zinc ion per subunit.</text>
</comment>
<accession>A0A3N5BBN6</accession>
<dbReference type="InterPro" id="IPR001692">
    <property type="entry name" value="Histidinol_DH_CS"/>
</dbReference>
<comment type="similarity">
    <text evidence="2 8 9 14">Belongs to the histidinol dehydrogenase family.</text>
</comment>
<keyword evidence="8" id="KW-0368">Histidine biosynthesis</keyword>
<evidence type="ECO:0000256" key="13">
    <source>
        <dbReference type="PIRSR" id="PIRSR000099-4"/>
    </source>
</evidence>
<dbReference type="EC" id="1.1.1.23" evidence="3 8"/>
<keyword evidence="6 8" id="KW-0560">Oxidoreductase</keyword>
<feature type="active site" description="Proton acceptor" evidence="8 10">
    <location>
        <position position="323"/>
    </location>
</feature>
<dbReference type="UniPathway" id="UPA00031">
    <property type="reaction ID" value="UER00014"/>
</dbReference>
<evidence type="ECO:0000256" key="5">
    <source>
        <dbReference type="ARBA" id="ARBA00022833"/>
    </source>
</evidence>
<feature type="binding site" evidence="8 12">
    <location>
        <position position="357"/>
    </location>
    <ligand>
        <name>substrate</name>
    </ligand>
</feature>
<evidence type="ECO:0000256" key="7">
    <source>
        <dbReference type="ARBA" id="ARBA00049489"/>
    </source>
</evidence>
<dbReference type="OrthoDB" id="9805269at2"/>
<dbReference type="Proteomes" id="UP000282654">
    <property type="component" value="Unassembled WGS sequence"/>
</dbReference>
<dbReference type="GO" id="GO:0051287">
    <property type="term" value="F:NAD binding"/>
    <property type="evidence" value="ECO:0007669"/>
    <property type="project" value="InterPro"/>
</dbReference>
<feature type="active site" description="Proton acceptor" evidence="8 10">
    <location>
        <position position="324"/>
    </location>
</feature>
<keyword evidence="4 8" id="KW-0479">Metal-binding</keyword>
<sequence>MLRILNFGDPEVERLLDREFSFPEEAVRAVEAIIARVRAEGDAALCALTAQFDRVALAPEELEVQEEEITAAYREVAPEFLSAVRLARDRIFAFHASRIPDTWQERHADGAVLGQLVRAVARVGVYVPGGRARYPSSVLMNVVPARVAGVEEIVMVTPPGPAGKIDPHVLVAAREAGVDRIFRVGGAQAIAALAYGTERVPRVDKIVGPGNLYVTLAKRAVFGSVGIDILAGPSEVVVITDATADPRCVAADLLAQAEHDPAARVLLLTTSREIATRVREEVNAAFTALGEPAALREALRFAAAVVVPDVATAVAYANRFAPEHLELIVAEPFAWLEKVKNAGAVFLGNYAPVPMGDYIAGPNHVLPTGGTARFFSPLGVEDFLKRTNFTFLSPEAFAKLAGPAVLLASVEGLPAHRLAIEVRKEQRGAALKVKGTDNG</sequence>
<dbReference type="InterPro" id="IPR016161">
    <property type="entry name" value="Ald_DH/histidinol_DH"/>
</dbReference>
<dbReference type="GO" id="GO:0000105">
    <property type="term" value="P:L-histidine biosynthetic process"/>
    <property type="evidence" value="ECO:0007669"/>
    <property type="project" value="UniProtKB-UniRule"/>
</dbReference>
<dbReference type="EMBL" id="RKRE01000002">
    <property type="protein sequence ID" value="RPF47078.1"/>
    <property type="molecule type" value="Genomic_DNA"/>
</dbReference>
<evidence type="ECO:0000256" key="10">
    <source>
        <dbReference type="PIRSR" id="PIRSR000099-1"/>
    </source>
</evidence>
<comment type="pathway">
    <text evidence="8">Amino-acid biosynthesis; L-histidine biosynthesis; L-histidine from 5-phospho-alpha-D-ribose 1-diphosphate: step 9/9.</text>
</comment>
<dbReference type="PRINTS" id="PR00083">
    <property type="entry name" value="HOLDHDRGNASE"/>
</dbReference>
<feature type="binding site" evidence="8 12">
    <location>
        <position position="411"/>
    </location>
    <ligand>
        <name>substrate</name>
    </ligand>
</feature>
<evidence type="ECO:0000256" key="12">
    <source>
        <dbReference type="PIRSR" id="PIRSR000099-3"/>
    </source>
</evidence>
<dbReference type="InterPro" id="IPR012131">
    <property type="entry name" value="Hstdl_DH"/>
</dbReference>
<evidence type="ECO:0000256" key="14">
    <source>
        <dbReference type="RuleBase" id="RU004175"/>
    </source>
</evidence>
<feature type="binding site" evidence="8 11">
    <location>
        <position position="211"/>
    </location>
    <ligand>
        <name>NAD(+)</name>
        <dbReference type="ChEBI" id="CHEBI:57540"/>
    </ligand>
</feature>
<feature type="binding site" evidence="8 12">
    <location>
        <position position="324"/>
    </location>
    <ligand>
        <name>substrate</name>
    </ligand>
</feature>
<dbReference type="FunFam" id="3.40.50.1980:FF:000026">
    <property type="entry name" value="Histidinol dehydrogenase"/>
    <property type="match status" value="1"/>
</dbReference>
<organism evidence="15 16">
    <name type="scientific">Thermodesulfitimonas autotrophica</name>
    <dbReference type="NCBI Taxonomy" id="1894989"/>
    <lineage>
        <taxon>Bacteria</taxon>
        <taxon>Bacillati</taxon>
        <taxon>Bacillota</taxon>
        <taxon>Clostridia</taxon>
        <taxon>Thermoanaerobacterales</taxon>
        <taxon>Thermoanaerobacteraceae</taxon>
        <taxon>Thermodesulfitimonas</taxon>
    </lineage>
</organism>